<dbReference type="AlphaFoldDB" id="A0A4V2FTA1"/>
<feature type="transmembrane region" description="Helical" evidence="1">
    <location>
        <begin position="12"/>
        <end position="33"/>
    </location>
</feature>
<evidence type="ECO:0000256" key="1">
    <source>
        <dbReference type="SAM" id="Phobius"/>
    </source>
</evidence>
<evidence type="ECO:0000313" key="3">
    <source>
        <dbReference type="Proteomes" id="UP000293562"/>
    </source>
</evidence>
<proteinExistence type="predicted"/>
<name>A0A4V2FTA1_9BACT</name>
<reference evidence="2 3" key="1">
    <citation type="submission" date="2019-02" db="EMBL/GenBank/DDBJ databases">
        <title>Genomic Encyclopedia of Type Strains, Phase IV (KMG-IV): sequencing the most valuable type-strain genomes for metagenomic binning, comparative biology and taxonomic classification.</title>
        <authorList>
            <person name="Goeker M."/>
        </authorList>
    </citation>
    <scope>NUCLEOTIDE SEQUENCE [LARGE SCALE GENOMIC DNA]</scope>
    <source>
        <strain evidence="2 3">DSM 28825</strain>
    </source>
</reference>
<gene>
    <name evidence="2" type="ORF">EV201_1992</name>
</gene>
<dbReference type="EMBL" id="SHKN01000001">
    <property type="protein sequence ID" value="RZT97325.1"/>
    <property type="molecule type" value="Genomic_DNA"/>
</dbReference>
<keyword evidence="1" id="KW-0472">Membrane</keyword>
<dbReference type="Proteomes" id="UP000293562">
    <property type="component" value="Unassembled WGS sequence"/>
</dbReference>
<keyword evidence="1" id="KW-0812">Transmembrane</keyword>
<keyword evidence="3" id="KW-1185">Reference proteome</keyword>
<protein>
    <submittedName>
        <fullName evidence="2">Uncharacterized protein</fullName>
    </submittedName>
</protein>
<comment type="caution">
    <text evidence="2">The sequence shown here is derived from an EMBL/GenBank/DDBJ whole genome shotgun (WGS) entry which is preliminary data.</text>
</comment>
<keyword evidence="1" id="KW-1133">Transmembrane helix</keyword>
<accession>A0A4V2FTA1</accession>
<evidence type="ECO:0000313" key="2">
    <source>
        <dbReference type="EMBL" id="RZT97325.1"/>
    </source>
</evidence>
<sequence>MGFLGCGGKFKWYYVLHITIFNTYICITSKCVWNGIVLKYI</sequence>
<organism evidence="2 3">
    <name type="scientific">Ancylomarina subtilis</name>
    <dbReference type="NCBI Taxonomy" id="1639035"/>
    <lineage>
        <taxon>Bacteria</taxon>
        <taxon>Pseudomonadati</taxon>
        <taxon>Bacteroidota</taxon>
        <taxon>Bacteroidia</taxon>
        <taxon>Marinilabiliales</taxon>
        <taxon>Marinifilaceae</taxon>
        <taxon>Ancylomarina</taxon>
    </lineage>
</organism>